<feature type="domain" description="Jacalin-type lectin" evidence="3">
    <location>
        <begin position="1"/>
        <end position="82"/>
    </location>
</feature>
<dbReference type="Gene3D" id="2.100.10.30">
    <property type="entry name" value="Jacalin-like lectin domain"/>
    <property type="match status" value="2"/>
</dbReference>
<dbReference type="PANTHER" id="PTHR47293:SF68">
    <property type="entry name" value="JACALIN-RELATED LECTIN 3"/>
    <property type="match status" value="1"/>
</dbReference>
<evidence type="ECO:0000313" key="5">
    <source>
        <dbReference type="RefSeq" id="XP_021847790.2"/>
    </source>
</evidence>
<dbReference type="RefSeq" id="XP_021847790.2">
    <property type="nucleotide sequence ID" value="XM_021992098.2"/>
</dbReference>
<dbReference type="SMART" id="SM00915">
    <property type="entry name" value="Jacalin"/>
    <property type="match status" value="1"/>
</dbReference>
<dbReference type="GeneID" id="110787475"/>
<gene>
    <name evidence="5" type="primary">LOC110787475</name>
</gene>
<dbReference type="PROSITE" id="PS51752">
    <property type="entry name" value="JACALIN_LECTIN"/>
    <property type="match status" value="2"/>
</dbReference>
<keyword evidence="2" id="KW-0430">Lectin</keyword>
<proteinExistence type="inferred from homology"/>
<dbReference type="PANTHER" id="PTHR47293">
    <property type="entry name" value="JACALIN-RELATED LECTIN 3"/>
    <property type="match status" value="1"/>
</dbReference>
<sequence length="241" mass="26627">MVVEIKLDYLTQFLISISGYYGSITEGGSVIVPSLFLETNMKIFGPFGIEQGAPFSLPGEMLVGFHGWSSKYLDSIGVYMIRTTHVSRVLGISKKFLSFGPWGGDGGMIFDDGNYTGVREVDLTRSGGLVSIRVCYEQNVNMIWENKHGGSGGLKHHKIVFNYPYEMLTHITGYYGPMILRGPTVLKTITFHTNKRSYGPFGDPQAGLGVLMRSPNSRATRTRLGQSSSLTMSFQVRVELS</sequence>
<evidence type="ECO:0000256" key="2">
    <source>
        <dbReference type="ARBA" id="ARBA00022734"/>
    </source>
</evidence>
<evidence type="ECO:0000313" key="4">
    <source>
        <dbReference type="Proteomes" id="UP000813463"/>
    </source>
</evidence>
<reference evidence="4" key="1">
    <citation type="journal article" date="2021" name="Nat. Commun.">
        <title>Genomic analyses provide insights into spinach domestication and the genetic basis of agronomic traits.</title>
        <authorList>
            <person name="Cai X."/>
            <person name="Sun X."/>
            <person name="Xu C."/>
            <person name="Sun H."/>
            <person name="Wang X."/>
            <person name="Ge C."/>
            <person name="Zhang Z."/>
            <person name="Wang Q."/>
            <person name="Fei Z."/>
            <person name="Jiao C."/>
            <person name="Wang Q."/>
        </authorList>
    </citation>
    <scope>NUCLEOTIDE SEQUENCE [LARGE SCALE GENOMIC DNA]</scope>
    <source>
        <strain evidence="4">cv. Varoflay</strain>
    </source>
</reference>
<protein>
    <submittedName>
        <fullName evidence="5">Jacalin-related lectin 3-like</fullName>
    </submittedName>
</protein>
<dbReference type="InterPro" id="IPR036404">
    <property type="entry name" value="Jacalin-like_lectin_dom_sf"/>
</dbReference>
<accession>A0A9R0IFM1</accession>
<dbReference type="SUPFAM" id="SSF51101">
    <property type="entry name" value="Mannose-binding lectins"/>
    <property type="match status" value="2"/>
</dbReference>
<feature type="domain" description="Jacalin-type lectin" evidence="3">
    <location>
        <begin position="96"/>
        <end position="240"/>
    </location>
</feature>
<dbReference type="Proteomes" id="UP000813463">
    <property type="component" value="Chromosome 3"/>
</dbReference>
<evidence type="ECO:0000259" key="3">
    <source>
        <dbReference type="PROSITE" id="PS51752"/>
    </source>
</evidence>
<keyword evidence="4" id="KW-1185">Reference proteome</keyword>
<dbReference type="InterPro" id="IPR001229">
    <property type="entry name" value="Jacalin-like_lectin_dom"/>
</dbReference>
<organism evidence="4 5">
    <name type="scientific">Spinacia oleracea</name>
    <name type="common">Spinach</name>
    <dbReference type="NCBI Taxonomy" id="3562"/>
    <lineage>
        <taxon>Eukaryota</taxon>
        <taxon>Viridiplantae</taxon>
        <taxon>Streptophyta</taxon>
        <taxon>Embryophyta</taxon>
        <taxon>Tracheophyta</taxon>
        <taxon>Spermatophyta</taxon>
        <taxon>Magnoliopsida</taxon>
        <taxon>eudicotyledons</taxon>
        <taxon>Gunneridae</taxon>
        <taxon>Pentapetalae</taxon>
        <taxon>Caryophyllales</taxon>
        <taxon>Chenopodiaceae</taxon>
        <taxon>Chenopodioideae</taxon>
        <taxon>Anserineae</taxon>
        <taxon>Spinacia</taxon>
    </lineage>
</organism>
<comment type="similarity">
    <text evidence="1">Belongs to the jacalin lectin family.</text>
</comment>
<dbReference type="GO" id="GO:0030246">
    <property type="term" value="F:carbohydrate binding"/>
    <property type="evidence" value="ECO:0007669"/>
    <property type="project" value="UniProtKB-KW"/>
</dbReference>
<dbReference type="Pfam" id="PF01419">
    <property type="entry name" value="Jacalin"/>
    <property type="match status" value="2"/>
</dbReference>
<dbReference type="AlphaFoldDB" id="A0A9R0IFM1"/>
<evidence type="ECO:0000256" key="1">
    <source>
        <dbReference type="ARBA" id="ARBA00006568"/>
    </source>
</evidence>
<reference evidence="5" key="2">
    <citation type="submission" date="2025-08" db="UniProtKB">
        <authorList>
            <consortium name="RefSeq"/>
        </authorList>
    </citation>
    <scope>IDENTIFICATION</scope>
    <source>
        <tissue evidence="5">Leaf</tissue>
    </source>
</reference>
<name>A0A9R0IFM1_SPIOL</name>
<dbReference type="KEGG" id="soe:110787475"/>